<evidence type="ECO:0000313" key="2">
    <source>
        <dbReference type="EMBL" id="VVN67035.1"/>
    </source>
</evidence>
<dbReference type="EMBL" id="CABVHX010000001">
    <property type="protein sequence ID" value="VVN67035.1"/>
    <property type="molecule type" value="Genomic_DNA"/>
</dbReference>
<dbReference type="Proteomes" id="UP000325375">
    <property type="component" value="Unassembled WGS sequence"/>
</dbReference>
<protein>
    <submittedName>
        <fullName evidence="2">Uncharacterized protein</fullName>
    </submittedName>
</protein>
<evidence type="ECO:0000256" key="1">
    <source>
        <dbReference type="SAM" id="MobiDB-lite"/>
    </source>
</evidence>
<accession>A0A5E6ZMQ5</accession>
<feature type="region of interest" description="Disordered" evidence="1">
    <location>
        <begin position="1"/>
        <end position="62"/>
    </location>
</feature>
<dbReference type="AlphaFoldDB" id="A0A5E6ZMQ5"/>
<organism evidence="2 3">
    <name type="scientific">Pseudomonas fluorescens</name>
    <dbReference type="NCBI Taxonomy" id="294"/>
    <lineage>
        <taxon>Bacteria</taxon>
        <taxon>Pseudomonadati</taxon>
        <taxon>Pseudomonadota</taxon>
        <taxon>Gammaproteobacteria</taxon>
        <taxon>Pseudomonadales</taxon>
        <taxon>Pseudomonadaceae</taxon>
        <taxon>Pseudomonas</taxon>
    </lineage>
</organism>
<proteinExistence type="predicted"/>
<name>A0A5E6ZMQ5_PSEFL</name>
<sequence length="639" mass="70459">MLKPTKKINTSNKDGTSSLIRTEDNSAAANRLRNQVSDLPGNVSGPDAGRRASTEHPFQHPPQSEIIVTEIPGSVRPATPPIVKSALNMIMWPQDRVGELMPFGRNTGLFVVTDGTLIADIKGLGKTVVERTSQGEYQVPFPFAPGVPGPILARIAGEPYWYIERPGWVKKPVQTPLDTSAQPFKFLLPELANLLEPASPLDGIRHDKLGRTYADIDGEGTVLIRKNDDGDYQASDVNERVASGPLVERIPGTVLWRRIPERPPSPESPRLYIHESPDMDADTAATQVKRPRLEQAGESSDPMEASNTAQLFPQTTVESPYHWMQWVHYNDLPTGPSVKLGGFDYTVLPPGSAPDELAGMNFLQNPNSPISRFDDFERVMRETPELQPVAIFPKSNHSMEVPPAHKLFRKPLSRSVAERFTEFSEGTALSVAKTLFERADNSPQITSTGLNNIHQVLAHWSLNPKATSGVPLLGDPMLMLHEAPRIERNGTTYLTLNAQAEAPLHRLNFDPKLFPEDWNFYLRSPSSKALRQLTGGLLVRAGYDVFRLTPQHQPPTLVFRSLATADVFILKLAAVEGNGITLYTYPGTELFDPLLPACIGKPAYDAVVAADAKNQLVWLLGGVLNVDSKPDSVFIIRER</sequence>
<dbReference type="RefSeq" id="WP_150601288.1">
    <property type="nucleotide sequence ID" value="NZ_CABVHX010000001.1"/>
</dbReference>
<evidence type="ECO:0000313" key="3">
    <source>
        <dbReference type="Proteomes" id="UP000325375"/>
    </source>
</evidence>
<reference evidence="2 3" key="1">
    <citation type="submission" date="2019-09" db="EMBL/GenBank/DDBJ databases">
        <authorList>
            <person name="Chandra G."/>
            <person name="Truman W A."/>
        </authorList>
    </citation>
    <scope>NUCLEOTIDE SEQUENCE [LARGE SCALE GENOMIC DNA]</scope>
    <source>
        <strain evidence="2">PS718</strain>
    </source>
</reference>
<feature type="compositionally biased region" description="Polar residues" evidence="1">
    <location>
        <begin position="7"/>
        <end position="37"/>
    </location>
</feature>
<feature type="compositionally biased region" description="Basic and acidic residues" evidence="1">
    <location>
        <begin position="48"/>
        <end position="58"/>
    </location>
</feature>
<gene>
    <name evidence="2" type="ORF">PS718_00164</name>
</gene>